<dbReference type="GO" id="GO:0045892">
    <property type="term" value="P:negative regulation of DNA-templated transcription"/>
    <property type="evidence" value="ECO:0007669"/>
    <property type="project" value="TreeGrafter"/>
</dbReference>
<evidence type="ECO:0000259" key="4">
    <source>
        <dbReference type="PROSITE" id="PS50949"/>
    </source>
</evidence>
<evidence type="ECO:0000256" key="3">
    <source>
        <dbReference type="ARBA" id="ARBA00023163"/>
    </source>
</evidence>
<comment type="caution">
    <text evidence="5">The sequence shown here is derived from an EMBL/GenBank/DDBJ whole genome shotgun (WGS) entry which is preliminary data.</text>
</comment>
<keyword evidence="3" id="KW-0804">Transcription</keyword>
<dbReference type="SUPFAM" id="SSF64288">
    <property type="entry name" value="Chorismate lyase-like"/>
    <property type="match status" value="1"/>
</dbReference>
<reference evidence="5 6" key="1">
    <citation type="submission" date="2017-05" db="EMBL/GenBank/DDBJ databases">
        <title>Vagococcus spp. assemblies.</title>
        <authorList>
            <person name="Gulvik C.A."/>
        </authorList>
    </citation>
    <scope>NUCLEOTIDE SEQUENCE [LARGE SCALE GENOMIC DNA]</scope>
    <source>
        <strain evidence="5 6">SS1994</strain>
    </source>
</reference>
<dbReference type="Proteomes" id="UP000288490">
    <property type="component" value="Unassembled WGS sequence"/>
</dbReference>
<feature type="domain" description="HTH gntR-type" evidence="4">
    <location>
        <begin position="2"/>
        <end position="70"/>
    </location>
</feature>
<accession>A0A429ZNG0</accession>
<dbReference type="Gene3D" id="1.10.10.10">
    <property type="entry name" value="Winged helix-like DNA-binding domain superfamily/Winged helix DNA-binding domain"/>
    <property type="match status" value="1"/>
</dbReference>
<dbReference type="SMART" id="SM00345">
    <property type="entry name" value="HTH_GNTR"/>
    <property type="match status" value="1"/>
</dbReference>
<dbReference type="InterPro" id="IPR000524">
    <property type="entry name" value="Tscrpt_reg_HTH_GntR"/>
</dbReference>
<dbReference type="GO" id="GO:0003677">
    <property type="term" value="F:DNA binding"/>
    <property type="evidence" value="ECO:0007669"/>
    <property type="project" value="UniProtKB-KW"/>
</dbReference>
<proteinExistence type="predicted"/>
<dbReference type="PANTHER" id="PTHR44846">
    <property type="entry name" value="MANNOSYL-D-GLYCERATE TRANSPORT/METABOLISM SYSTEM REPRESSOR MNGR-RELATED"/>
    <property type="match status" value="1"/>
</dbReference>
<protein>
    <recommendedName>
        <fullName evidence="4">HTH gntR-type domain-containing protein</fullName>
    </recommendedName>
</protein>
<evidence type="ECO:0000313" key="6">
    <source>
        <dbReference type="Proteomes" id="UP000288490"/>
    </source>
</evidence>
<dbReference type="InterPro" id="IPR036390">
    <property type="entry name" value="WH_DNA-bd_sf"/>
</dbReference>
<dbReference type="PROSITE" id="PS50949">
    <property type="entry name" value="HTH_GNTR"/>
    <property type="match status" value="1"/>
</dbReference>
<sequence length="242" mass="28400">MIPKYLVIKNELLNEINTGKFHPGDRFYSESDLIQKYDVSSITVIRALKELVLDGYLYSVKGKGRFVSQGKNQQLVRFTDVEKFPDHNTDVKIISIKEINNDRIRQKLNVSKSTVIYQFERLRISDGEPFFLQYSYIPETFVKKEDLNNPEKFKSIYKKMELDFNFHLSTSPSIEYYKILFPTPKHVSSLLNINEYEPTSFAERTTFLDNGTIVEYIESYKRWDYYCSKVESVTSVSPIINS</sequence>
<dbReference type="RefSeq" id="WP_125956542.1">
    <property type="nucleotide sequence ID" value="NZ_JAQEJV010000004.1"/>
</dbReference>
<organism evidence="5 6">
    <name type="scientific">Vagococcus bubulae</name>
    <dbReference type="NCBI Taxonomy" id="1977868"/>
    <lineage>
        <taxon>Bacteria</taxon>
        <taxon>Bacillati</taxon>
        <taxon>Bacillota</taxon>
        <taxon>Bacilli</taxon>
        <taxon>Lactobacillales</taxon>
        <taxon>Enterococcaceae</taxon>
        <taxon>Vagococcus</taxon>
    </lineage>
</organism>
<dbReference type="AlphaFoldDB" id="A0A429ZNG0"/>
<dbReference type="Pfam" id="PF00392">
    <property type="entry name" value="GntR"/>
    <property type="match status" value="1"/>
</dbReference>
<keyword evidence="2" id="KW-0238">DNA-binding</keyword>
<dbReference type="InterPro" id="IPR011663">
    <property type="entry name" value="UTRA"/>
</dbReference>
<dbReference type="Pfam" id="PF07702">
    <property type="entry name" value="UTRA"/>
    <property type="match status" value="1"/>
</dbReference>
<dbReference type="PANTHER" id="PTHR44846:SF17">
    <property type="entry name" value="GNTR-FAMILY TRANSCRIPTIONAL REGULATOR"/>
    <property type="match status" value="1"/>
</dbReference>
<dbReference type="InterPro" id="IPR036388">
    <property type="entry name" value="WH-like_DNA-bd_sf"/>
</dbReference>
<evidence type="ECO:0000256" key="1">
    <source>
        <dbReference type="ARBA" id="ARBA00023015"/>
    </source>
</evidence>
<evidence type="ECO:0000256" key="2">
    <source>
        <dbReference type="ARBA" id="ARBA00023125"/>
    </source>
</evidence>
<evidence type="ECO:0000313" key="5">
    <source>
        <dbReference type="EMBL" id="RST95233.1"/>
    </source>
</evidence>
<gene>
    <name evidence="5" type="ORF">CBF36_03100</name>
</gene>
<dbReference type="Gene3D" id="3.40.1410.10">
    <property type="entry name" value="Chorismate lyase-like"/>
    <property type="match status" value="1"/>
</dbReference>
<dbReference type="SUPFAM" id="SSF46785">
    <property type="entry name" value="Winged helix' DNA-binding domain"/>
    <property type="match status" value="1"/>
</dbReference>
<dbReference type="EMBL" id="NGJT01000004">
    <property type="protein sequence ID" value="RST95233.1"/>
    <property type="molecule type" value="Genomic_DNA"/>
</dbReference>
<dbReference type="InterPro" id="IPR028978">
    <property type="entry name" value="Chorismate_lyase_/UTRA_dom_sf"/>
</dbReference>
<dbReference type="InterPro" id="IPR050679">
    <property type="entry name" value="Bact_HTH_transcr_reg"/>
</dbReference>
<keyword evidence="1" id="KW-0805">Transcription regulation</keyword>
<dbReference type="OrthoDB" id="457376at2"/>
<name>A0A429ZNG0_9ENTE</name>
<dbReference type="GO" id="GO:0003700">
    <property type="term" value="F:DNA-binding transcription factor activity"/>
    <property type="evidence" value="ECO:0007669"/>
    <property type="project" value="InterPro"/>
</dbReference>
<dbReference type="SMART" id="SM00866">
    <property type="entry name" value="UTRA"/>
    <property type="match status" value="1"/>
</dbReference>
<dbReference type="CDD" id="cd07377">
    <property type="entry name" value="WHTH_GntR"/>
    <property type="match status" value="1"/>
</dbReference>
<keyword evidence="6" id="KW-1185">Reference proteome</keyword>